<reference evidence="1 2" key="1">
    <citation type="submission" date="2018-11" db="EMBL/GenBank/DDBJ databases">
        <title>Whole genome sequencing of an environmental sample.</title>
        <authorList>
            <person name="Sarangi A.N."/>
            <person name="Singh D."/>
            <person name="Tripathy S."/>
        </authorList>
    </citation>
    <scope>NUCLEOTIDE SEQUENCE [LARGE SCALE GENOMIC DNA]</scope>
    <source>
        <strain evidence="1 2">Lakshadweep</strain>
    </source>
</reference>
<dbReference type="Pfam" id="PF14105">
    <property type="entry name" value="DUF4278"/>
    <property type="match status" value="1"/>
</dbReference>
<organism evidence="1 2">
    <name type="scientific">Leptolyngbya iicbica LK</name>
    <dbReference type="NCBI Taxonomy" id="2294035"/>
    <lineage>
        <taxon>Bacteria</taxon>
        <taxon>Bacillati</taxon>
        <taxon>Cyanobacteriota</taxon>
        <taxon>Cyanophyceae</taxon>
        <taxon>Leptolyngbyales</taxon>
        <taxon>Leptolyngbyaceae</taxon>
        <taxon>Leptolyngbya group</taxon>
        <taxon>Leptolyngbya</taxon>
        <taxon>Leptolyngbya iicbica</taxon>
    </lineage>
</organism>
<gene>
    <name evidence="1" type="ORF">DYY88_11755</name>
</gene>
<evidence type="ECO:0000313" key="2">
    <source>
        <dbReference type="Proteomes" id="UP000292459"/>
    </source>
</evidence>
<dbReference type="RefSeq" id="WP_084607107.1">
    <property type="nucleotide sequence ID" value="NZ_QVFV01000002.1"/>
</dbReference>
<comment type="caution">
    <text evidence="1">The sequence shown here is derived from an EMBL/GenBank/DDBJ whole genome shotgun (WGS) entry which is preliminary data.</text>
</comment>
<sequence>MTLRYRGAEYATHTTQVQLAEEVIGQYRGATVTRHVAKNLHADHIDGLVYRGAKVR</sequence>
<accession>A0A4Q7E9W3</accession>
<proteinExistence type="predicted"/>
<name>A0A4Q7E9W3_9CYAN</name>
<dbReference type="AlphaFoldDB" id="A0A4Q7E9W3"/>
<dbReference type="EMBL" id="QVFV01000002">
    <property type="protein sequence ID" value="RZM79412.1"/>
    <property type="molecule type" value="Genomic_DNA"/>
</dbReference>
<evidence type="ECO:0000313" key="1">
    <source>
        <dbReference type="EMBL" id="RZM79412.1"/>
    </source>
</evidence>
<dbReference type="Proteomes" id="UP000292459">
    <property type="component" value="Unassembled WGS sequence"/>
</dbReference>
<dbReference type="OrthoDB" id="515032at2"/>
<dbReference type="InterPro" id="IPR025458">
    <property type="entry name" value="DUF4278"/>
</dbReference>
<keyword evidence="2" id="KW-1185">Reference proteome</keyword>
<protein>
    <submittedName>
        <fullName evidence="1">DUF4278 domain-containing protein</fullName>
    </submittedName>
</protein>